<feature type="compositionally biased region" description="Polar residues" evidence="3">
    <location>
        <begin position="1584"/>
        <end position="1609"/>
    </location>
</feature>
<evidence type="ECO:0000256" key="1">
    <source>
        <dbReference type="ARBA" id="ARBA00022723"/>
    </source>
</evidence>
<name>A0A9W8IV70_9FUNG</name>
<dbReference type="InterPro" id="IPR050335">
    <property type="entry name" value="ERT1_acuK_gluconeogen_tf"/>
</dbReference>
<feature type="region of interest" description="Disordered" evidence="3">
    <location>
        <begin position="1985"/>
        <end position="2021"/>
    </location>
</feature>
<feature type="compositionally biased region" description="Polar residues" evidence="3">
    <location>
        <begin position="839"/>
        <end position="848"/>
    </location>
</feature>
<feature type="region of interest" description="Disordered" evidence="3">
    <location>
        <begin position="1496"/>
        <end position="1623"/>
    </location>
</feature>
<organism evidence="5 6">
    <name type="scientific">Coemansia aciculifera</name>
    <dbReference type="NCBI Taxonomy" id="417176"/>
    <lineage>
        <taxon>Eukaryota</taxon>
        <taxon>Fungi</taxon>
        <taxon>Fungi incertae sedis</taxon>
        <taxon>Zoopagomycota</taxon>
        <taxon>Kickxellomycotina</taxon>
        <taxon>Kickxellomycetes</taxon>
        <taxon>Kickxellales</taxon>
        <taxon>Kickxellaceae</taxon>
        <taxon>Coemansia</taxon>
    </lineage>
</organism>
<gene>
    <name evidence="5" type="ORF">GGH94_000066</name>
</gene>
<feature type="region of interest" description="Disordered" evidence="3">
    <location>
        <begin position="2059"/>
        <end position="2111"/>
    </location>
</feature>
<feature type="region of interest" description="Disordered" evidence="3">
    <location>
        <begin position="945"/>
        <end position="1176"/>
    </location>
</feature>
<feature type="compositionally biased region" description="Polar residues" evidence="3">
    <location>
        <begin position="1456"/>
        <end position="1472"/>
    </location>
</feature>
<feature type="compositionally biased region" description="Basic and acidic residues" evidence="3">
    <location>
        <begin position="2077"/>
        <end position="2102"/>
    </location>
</feature>
<comment type="caution">
    <text evidence="5">The sequence shown here is derived from an EMBL/GenBank/DDBJ whole genome shotgun (WGS) entry which is preliminary data.</text>
</comment>
<feature type="compositionally biased region" description="Low complexity" evidence="3">
    <location>
        <begin position="1032"/>
        <end position="1050"/>
    </location>
</feature>
<dbReference type="SUPFAM" id="SSF52113">
    <property type="entry name" value="BRCT domain"/>
    <property type="match status" value="1"/>
</dbReference>
<feature type="compositionally biased region" description="Low complexity" evidence="3">
    <location>
        <begin position="706"/>
        <end position="735"/>
    </location>
</feature>
<dbReference type="CDD" id="cd00067">
    <property type="entry name" value="GAL4"/>
    <property type="match status" value="1"/>
</dbReference>
<feature type="region of interest" description="Disordered" evidence="3">
    <location>
        <begin position="1752"/>
        <end position="1787"/>
    </location>
</feature>
<feature type="compositionally biased region" description="Basic and acidic residues" evidence="3">
    <location>
        <begin position="997"/>
        <end position="1016"/>
    </location>
</feature>
<dbReference type="SMART" id="SM00066">
    <property type="entry name" value="GAL4"/>
    <property type="match status" value="1"/>
</dbReference>
<dbReference type="InterPro" id="IPR001138">
    <property type="entry name" value="Zn2Cys6_DnaBD"/>
</dbReference>
<keyword evidence="6" id="KW-1185">Reference proteome</keyword>
<evidence type="ECO:0000259" key="4">
    <source>
        <dbReference type="PROSITE" id="PS50048"/>
    </source>
</evidence>
<dbReference type="GO" id="GO:0000981">
    <property type="term" value="F:DNA-binding transcription factor activity, RNA polymerase II-specific"/>
    <property type="evidence" value="ECO:0007669"/>
    <property type="project" value="InterPro"/>
</dbReference>
<feature type="compositionally biased region" description="Basic residues" evidence="3">
    <location>
        <begin position="1756"/>
        <end position="1772"/>
    </location>
</feature>
<feature type="region of interest" description="Disordered" evidence="3">
    <location>
        <begin position="405"/>
        <end position="504"/>
    </location>
</feature>
<dbReference type="CDD" id="cd17744">
    <property type="entry name" value="BRCT_MDC1_rpt1"/>
    <property type="match status" value="1"/>
</dbReference>
<accession>A0A9W8IV70</accession>
<dbReference type="Proteomes" id="UP001140074">
    <property type="component" value="Unassembled WGS sequence"/>
</dbReference>
<evidence type="ECO:0000313" key="6">
    <source>
        <dbReference type="Proteomes" id="UP001140074"/>
    </source>
</evidence>
<feature type="region of interest" description="Disordered" evidence="3">
    <location>
        <begin position="237"/>
        <end position="256"/>
    </location>
</feature>
<dbReference type="GO" id="GO:0008270">
    <property type="term" value="F:zinc ion binding"/>
    <property type="evidence" value="ECO:0007669"/>
    <property type="project" value="InterPro"/>
</dbReference>
<feature type="compositionally biased region" description="Polar residues" evidence="3">
    <location>
        <begin position="1102"/>
        <end position="1128"/>
    </location>
</feature>
<sequence>MQHTFLASSSSSSAKRGVRNEQLSLGGDQWLTESVGGSRPSSIATEPYIANLFTSPTALSTGTRSLCDGDCMDSSPIAADRLYKPSGREAVMAALCLHSSPDDSIDGPLEVSLYAGLNNICGAEARAEGDRQTILPIAQAINAAIEIDDGLHVLYDYGSADGVFLGHRRARLKSGAGYVISDGKLLWFGGVSFWYRVLDDSRRSKSPSPPWRDTHAVTPGVSVFLHSKILGDAMHASRTSPRLDPHSSLLDSTVAGTRDRPLVGRPVLECSTNRPRAARLRREVAAAVISRSPESQPSPGSLSQLMHGSPDGVASYPGSPQNDLDYELPPIRHSSPNYKSDGEDSIPMDTEPLSQHSENAIQDYCPCSSPPQHPEYPPSPPLPGMGLASVHSTLNIEKLCVGGDDVLAPGSDDDERQSNVSRAPTEIISASPPEPESDPVPNSTQPVPHSTQPVSPSRLPPQRLTFGSRNSSVGDALLGRKQSAEQNPQQEGSSQTAQPLVTGSEDADSLVAHFPKPSALLCAPSRIILAGPSYLQQQTAFPRYPYDLVGMEAFLRSATQNTSPTQPEIECADGLEGIQLSGVSIGTMQGSDFSQQFISPPPPAAIQFPPPDLCAVETGSSRMSVDSTPSPKAKCPALTTAQLSVSSVQAPAATPTSATTRRLATSKRHRRSIDNYTDEEYDEKADDPVVVSETPAKRNTSGHAASRSGSRLSTPSTSTLSLSSSAIATTSARSSQRFNTPTYMSSRVRHSRHPPLNLKPSSLPHAPPPRMDTSLRTPLTRGSHGRSSTSNNYPSLPPTAPLGSARSAGIEVSRPHTGRMPSGTLNDGFPDDDMIPGSSLATQGVNRTNRGHRRYTQGSATSLPAVNQSHSPLMHPHTMSPVQTYQPVMAGVLESPMSIDSPTTAYTKPSVPLVVKRDEPPLTSSPDLPNPRALIESIVAGAATSLEKPPASRSSVEPGMDLAPTRNDEADDALFNPQVDPLSSLPTTSKTSFGSPEGHEPVDVDDTQLDHEDSIVPEKPPPRLHLRVPTKSTSSVSSAAASTTDVLADAEPASATKQPATAGEWINMDDKQSPGVPTKTTRATALRRGRGTGRARGRGGSDVQTSSRTPSATSTISPAGSRNNTLSDSLRKLPGKQGSKRTGLPASRRTPVGGKKTLPSPVAAKGTQSASESPTPKVLGVAARALTATTVAVSPKPLSTPLSAADDATLLRQEPVDIKPTRIYGGKQRASGSRISHRNLDLAQTTPTKPMLLTIPPKRKNTDKGGMAPAVVSAARLTRQNSSDLCGIRMVAITGFLGDDLDQVVRKLESHGLGVTDNPLIADICVRQGKLGRTLKVLCALARGIPVVSPNWVSDISSVALRTRSTSSHKTLSSLADTHLLIDRATEREWGFTLTETLQKAREMGGRLLAGYCVYVTPNVARPDPACLSVMIKSAGGFVLNDFGRDEERILRGEENTQPDPQLNRRSASATTAPDLLTDHGTPTLSTVDCVLAEEFNESSTEPDNDSDEDWKAGNDKTRSRRTSTGGIASNNLSSSHRRKRKTLPKLTKIEYESSDDGTSDTNRLKLKSEPSMIFAPPPLSYGSAATTPVRNRGASESPSVRQRPSSANNKRRRIQESPSISATATHFALGPGSCANDMGLAVPFDPQCSRLDMSTLLKARKAELGIPADAQLVIVSANTEPTLRKQWETHSAVVIEPELIIQTSESAALSRPKRAQVKNACVNCQRACKKCDNARPCQRCSKYDLGDTCVDSTRKPRKKGIKRGPYKKRKRADTSSTVAPGRASTASARAMALTDRRLVPPHLFENASVESDKSREDYSGLVRPPSMSNSSTASGVGADPGLRQSAGFRLPPIGSFDQSPPRRPHLAGNLILPTLRAHSEQLPPPPLHISRSGFTNAESATRHPESPLGLLSDVAINSNTSHIRKGNNGHTPAQPPPVLAMSHSMHSLGTKSRFDPYVSRTKHIPISSSRFDCTYRVPPRIPDENYPASPWDSPNPASQSNYASNMASPALPRANGFDSDAELPVRAAREQTREMDSSCANSVADVQVRRLSSLLDRTSINQQPPPPSAPNHAHTHSGEKNMRFSQWEHSHRTADTHDGLDRNQTSNTGLATPQFDIRRDQLHQEQHYGADQAWRPWEDADPNHLPVVASIADGCKDVPTTATLSQHKKSLSDYKL</sequence>
<feature type="region of interest" description="Disordered" evidence="3">
    <location>
        <begin position="612"/>
        <end position="859"/>
    </location>
</feature>
<dbReference type="InterPro" id="IPR008984">
    <property type="entry name" value="SMAD_FHA_dom_sf"/>
</dbReference>
<protein>
    <recommendedName>
        <fullName evidence="4">Zn(2)-C6 fungal-type domain-containing protein</fullName>
    </recommendedName>
</protein>
<feature type="compositionally biased region" description="Polar residues" evidence="3">
    <location>
        <begin position="484"/>
        <end position="501"/>
    </location>
</feature>
<feature type="compositionally biased region" description="Basic residues" evidence="3">
    <location>
        <begin position="1085"/>
        <end position="1097"/>
    </location>
</feature>
<feature type="compositionally biased region" description="Polar residues" evidence="3">
    <location>
        <begin position="785"/>
        <end position="794"/>
    </location>
</feature>
<feature type="compositionally biased region" description="Low complexity" evidence="3">
    <location>
        <begin position="981"/>
        <end position="992"/>
    </location>
</feature>
<feature type="compositionally biased region" description="Polar residues" evidence="3">
    <location>
        <begin position="1523"/>
        <end position="1535"/>
    </location>
</feature>
<feature type="region of interest" description="Disordered" evidence="3">
    <location>
        <begin position="1453"/>
        <end position="1483"/>
    </location>
</feature>
<feature type="compositionally biased region" description="Polar residues" evidence="3">
    <location>
        <begin position="618"/>
        <end position="630"/>
    </location>
</feature>
<evidence type="ECO:0000256" key="3">
    <source>
        <dbReference type="SAM" id="MobiDB-lite"/>
    </source>
</evidence>
<dbReference type="Gene3D" id="3.40.50.10190">
    <property type="entry name" value="BRCT domain"/>
    <property type="match status" value="1"/>
</dbReference>
<evidence type="ECO:0000313" key="5">
    <source>
        <dbReference type="EMBL" id="KAJ2868534.1"/>
    </source>
</evidence>
<dbReference type="PANTHER" id="PTHR47659:SF7">
    <property type="entry name" value="FUNGAL TRANSCRIPTIONAL REGULATORY PROTEIN, N-TERMINAL DOMAIN-CONTAINING PROTEIN"/>
    <property type="match status" value="1"/>
</dbReference>
<feature type="compositionally biased region" description="Polar residues" evidence="3">
    <location>
        <begin position="736"/>
        <end position="745"/>
    </location>
</feature>
<dbReference type="EMBL" id="JANBUY010000002">
    <property type="protein sequence ID" value="KAJ2868534.1"/>
    <property type="molecule type" value="Genomic_DNA"/>
</dbReference>
<dbReference type="PROSITE" id="PS50048">
    <property type="entry name" value="ZN2_CY6_FUNGAL_2"/>
    <property type="match status" value="1"/>
</dbReference>
<feature type="region of interest" description="Disordered" evidence="3">
    <location>
        <begin position="1805"/>
        <end position="1846"/>
    </location>
</feature>
<feature type="domain" description="Zn(2)-C6 fungal-type" evidence="4">
    <location>
        <begin position="1721"/>
        <end position="1752"/>
    </location>
</feature>
<evidence type="ECO:0000256" key="2">
    <source>
        <dbReference type="ARBA" id="ARBA00023242"/>
    </source>
</evidence>
<feature type="compositionally biased region" description="Acidic residues" evidence="3">
    <location>
        <begin position="1496"/>
        <end position="1509"/>
    </location>
</feature>
<reference evidence="5" key="1">
    <citation type="submission" date="2022-07" db="EMBL/GenBank/DDBJ databases">
        <title>Phylogenomic reconstructions and comparative analyses of Kickxellomycotina fungi.</title>
        <authorList>
            <person name="Reynolds N.K."/>
            <person name="Stajich J.E."/>
            <person name="Barry K."/>
            <person name="Grigoriev I.V."/>
            <person name="Crous P."/>
            <person name="Smith M.E."/>
        </authorList>
    </citation>
    <scope>NUCLEOTIDE SEQUENCE</scope>
    <source>
        <strain evidence="5">RSA 476</strain>
    </source>
</reference>
<keyword evidence="2" id="KW-0539">Nucleus</keyword>
<feature type="compositionally biased region" description="Polar residues" evidence="3">
    <location>
        <begin position="639"/>
        <end position="649"/>
    </location>
</feature>
<feature type="compositionally biased region" description="Polar residues" evidence="3">
    <location>
        <begin position="292"/>
        <end position="306"/>
    </location>
</feature>
<dbReference type="SUPFAM" id="SSF49879">
    <property type="entry name" value="SMAD/FHA domain"/>
    <property type="match status" value="1"/>
</dbReference>
<keyword evidence="1" id="KW-0479">Metal-binding</keyword>
<feature type="region of interest" description="Disordered" evidence="3">
    <location>
        <begin position="288"/>
        <end position="388"/>
    </location>
</feature>
<feature type="compositionally biased region" description="Polar residues" evidence="3">
    <location>
        <begin position="1996"/>
        <end position="2008"/>
    </location>
</feature>
<proteinExistence type="predicted"/>
<feature type="compositionally biased region" description="Pro residues" evidence="3">
    <location>
        <begin position="368"/>
        <end position="383"/>
    </location>
</feature>
<dbReference type="PANTHER" id="PTHR47659">
    <property type="entry name" value="ZN(II)2CYS6 TRANSCRIPTION FACTOR (EUROFUNG)-RELATED"/>
    <property type="match status" value="1"/>
</dbReference>
<feature type="compositionally biased region" description="Low complexity" evidence="3">
    <location>
        <begin position="650"/>
        <end position="663"/>
    </location>
</feature>
<feature type="compositionally biased region" description="Polar residues" evidence="3">
    <location>
        <begin position="440"/>
        <end position="455"/>
    </location>
</feature>
<dbReference type="InterPro" id="IPR036420">
    <property type="entry name" value="BRCT_dom_sf"/>
</dbReference>
<feature type="compositionally biased region" description="Acidic residues" evidence="3">
    <location>
        <begin position="676"/>
        <end position="685"/>
    </location>
</feature>